<evidence type="ECO:0000259" key="1">
    <source>
        <dbReference type="PROSITE" id="PS50181"/>
    </source>
</evidence>
<dbReference type="PROSITE" id="PS50181">
    <property type="entry name" value="FBOX"/>
    <property type="match status" value="1"/>
</dbReference>
<keyword evidence="2" id="KW-1185">Reference proteome</keyword>
<dbReference type="InterPro" id="IPR012885">
    <property type="entry name" value="F-box_Sdz-33"/>
</dbReference>
<dbReference type="WBParaSite" id="Csp11.Scaffold612.g5892.t1">
    <property type="protein sequence ID" value="Csp11.Scaffold612.g5892.t1"/>
    <property type="gene ID" value="Csp11.Scaffold612.g5892"/>
</dbReference>
<dbReference type="STRING" id="1561998.A0A1I7TH69"/>
<reference evidence="3" key="1">
    <citation type="submission" date="2016-11" db="UniProtKB">
        <authorList>
            <consortium name="WormBaseParasite"/>
        </authorList>
    </citation>
    <scope>IDENTIFICATION</scope>
</reference>
<name>A0A1I7TH69_9PELO</name>
<dbReference type="Pfam" id="PF07735">
    <property type="entry name" value="FBA_2"/>
    <property type="match status" value="1"/>
</dbReference>
<dbReference type="eggNOG" id="ENOG502TJQU">
    <property type="taxonomic scope" value="Eukaryota"/>
</dbReference>
<dbReference type="PANTHER" id="PTHR21503">
    <property type="entry name" value="F-BOX-CONTAINING HYPOTHETICAL PROTEIN C.ELEGANS"/>
    <property type="match status" value="1"/>
</dbReference>
<feature type="domain" description="F-box" evidence="1">
    <location>
        <begin position="3"/>
        <end position="49"/>
    </location>
</feature>
<evidence type="ECO:0000313" key="3">
    <source>
        <dbReference type="WBParaSite" id="Csp11.Scaffold612.g5892.t1"/>
    </source>
</evidence>
<dbReference type="Proteomes" id="UP000095282">
    <property type="component" value="Unplaced"/>
</dbReference>
<protein>
    <submittedName>
        <fullName evidence="3">F-box domain-containing protein</fullName>
    </submittedName>
</protein>
<sequence length="320" mass="37859">MTTFPLLQLPIVAMENVLYMTNPNVLFNFSLASTRAKKIVKNFTSTKIIPTEMKMNRECPTILIIWKHERWSYTWTTDESKIGYKESPGFYRITKLAENPVQELLKWYNYAKEVLNCFISFLVINVGYFPNYNRSIADLLDSQQNTITDLIVKGQGEQGSEDIKYFLSNIKFCERLFVYMQHYGDNFQVEIPEGRKLDVLDAKFIKYEQFSRLKHEEIILDGSILTYQELNRFLKSWIACETHLELESLKINVRYPDAMELLMNIPHEETTDRNIMEKFRENRFDANVTKGFDITRCDGRMATVCLVEKWNKWRLCLLIH</sequence>
<dbReference type="AlphaFoldDB" id="A0A1I7TH69"/>
<proteinExistence type="predicted"/>
<dbReference type="InterPro" id="IPR001810">
    <property type="entry name" value="F-box_dom"/>
</dbReference>
<evidence type="ECO:0000313" key="2">
    <source>
        <dbReference type="Proteomes" id="UP000095282"/>
    </source>
</evidence>
<organism evidence="2 3">
    <name type="scientific">Caenorhabditis tropicalis</name>
    <dbReference type="NCBI Taxonomy" id="1561998"/>
    <lineage>
        <taxon>Eukaryota</taxon>
        <taxon>Metazoa</taxon>
        <taxon>Ecdysozoa</taxon>
        <taxon>Nematoda</taxon>
        <taxon>Chromadorea</taxon>
        <taxon>Rhabditida</taxon>
        <taxon>Rhabditina</taxon>
        <taxon>Rhabditomorpha</taxon>
        <taxon>Rhabditoidea</taxon>
        <taxon>Rhabditidae</taxon>
        <taxon>Peloderinae</taxon>
        <taxon>Caenorhabditis</taxon>
    </lineage>
</organism>
<accession>A0A1I7TH69</accession>